<keyword evidence="2" id="KW-1003">Cell membrane</keyword>
<evidence type="ECO:0000256" key="5">
    <source>
        <dbReference type="ARBA" id="ARBA00022989"/>
    </source>
</evidence>
<organism evidence="12 13">
    <name type="scientific">Pseudoroseicyclus aestuarii</name>
    <dbReference type="NCBI Taxonomy" id="1795041"/>
    <lineage>
        <taxon>Bacteria</taxon>
        <taxon>Pseudomonadati</taxon>
        <taxon>Pseudomonadota</taxon>
        <taxon>Alphaproteobacteria</taxon>
        <taxon>Rhodobacterales</taxon>
        <taxon>Paracoccaceae</taxon>
        <taxon>Pseudoroseicyclus</taxon>
    </lineage>
</organism>
<keyword evidence="5 9" id="KW-1133">Transmembrane helix</keyword>
<dbReference type="PROSITE" id="PS50111">
    <property type="entry name" value="CHEMOTAXIS_TRANSDUC_2"/>
    <property type="match status" value="1"/>
</dbReference>
<evidence type="ECO:0000256" key="2">
    <source>
        <dbReference type="ARBA" id="ARBA00022475"/>
    </source>
</evidence>
<dbReference type="GO" id="GO:0007165">
    <property type="term" value="P:signal transduction"/>
    <property type="evidence" value="ECO:0007669"/>
    <property type="project" value="UniProtKB-KW"/>
</dbReference>
<gene>
    <name evidence="12" type="ORF">DFP88_11221</name>
</gene>
<feature type="domain" description="HAMP" evidence="11">
    <location>
        <begin position="331"/>
        <end position="384"/>
    </location>
</feature>
<dbReference type="PROSITE" id="PS50885">
    <property type="entry name" value="HAMP"/>
    <property type="match status" value="2"/>
</dbReference>
<dbReference type="InterPro" id="IPR033479">
    <property type="entry name" value="dCache_1"/>
</dbReference>
<dbReference type="Proteomes" id="UP000248311">
    <property type="component" value="Unassembled WGS sequence"/>
</dbReference>
<dbReference type="EMBL" id="QJTE01000012">
    <property type="protein sequence ID" value="PYE80631.1"/>
    <property type="molecule type" value="Genomic_DNA"/>
</dbReference>
<evidence type="ECO:0000313" key="12">
    <source>
        <dbReference type="EMBL" id="PYE80631.1"/>
    </source>
</evidence>
<dbReference type="InterPro" id="IPR004089">
    <property type="entry name" value="MCPsignal_dom"/>
</dbReference>
<keyword evidence="6 9" id="KW-0472">Membrane</keyword>
<dbReference type="RefSeq" id="WP_110815747.1">
    <property type="nucleotide sequence ID" value="NZ_QJTE01000012.1"/>
</dbReference>
<accession>A0A318SM76</accession>
<dbReference type="OrthoDB" id="8482111at2"/>
<feature type="transmembrane region" description="Helical" evidence="9">
    <location>
        <begin position="12"/>
        <end position="32"/>
    </location>
</feature>
<dbReference type="Pfam" id="PF00015">
    <property type="entry name" value="MCPsignal"/>
    <property type="match status" value="1"/>
</dbReference>
<dbReference type="Gene3D" id="3.30.450.20">
    <property type="entry name" value="PAS domain"/>
    <property type="match status" value="2"/>
</dbReference>
<dbReference type="SUPFAM" id="SSF158472">
    <property type="entry name" value="HAMP domain-like"/>
    <property type="match status" value="1"/>
</dbReference>
<feature type="transmembrane region" description="Helical" evidence="9">
    <location>
        <begin position="307"/>
        <end position="329"/>
    </location>
</feature>
<name>A0A318SM76_9RHOB</name>
<keyword evidence="4 9" id="KW-0812">Transmembrane</keyword>
<keyword evidence="3" id="KW-0145">Chemotaxis</keyword>
<dbReference type="SUPFAM" id="SSF58104">
    <property type="entry name" value="Methyl-accepting chemotaxis protein (MCP) signaling domain"/>
    <property type="match status" value="1"/>
</dbReference>
<dbReference type="CDD" id="cd12913">
    <property type="entry name" value="PDC1_MCP_like"/>
    <property type="match status" value="1"/>
</dbReference>
<comment type="subcellular location">
    <subcellularLocation>
        <location evidence="1">Cell membrane</location>
        <topology evidence="1">Multi-pass membrane protein</topology>
    </subcellularLocation>
</comment>
<dbReference type="Gene3D" id="1.10.8.500">
    <property type="entry name" value="HAMP domain in histidine kinase"/>
    <property type="match status" value="1"/>
</dbReference>
<reference evidence="12 13" key="1">
    <citation type="submission" date="2018-06" db="EMBL/GenBank/DDBJ databases">
        <title>Genomic Encyclopedia of Type Strains, Phase III (KMG-III): the genomes of soil and plant-associated and newly described type strains.</title>
        <authorList>
            <person name="Whitman W."/>
        </authorList>
    </citation>
    <scope>NUCLEOTIDE SEQUENCE [LARGE SCALE GENOMIC DNA]</scope>
    <source>
        <strain evidence="12 13">CECT 9025</strain>
    </source>
</reference>
<comment type="similarity">
    <text evidence="7">Belongs to the methyl-accepting chemotaxis (MCP) protein family.</text>
</comment>
<evidence type="ECO:0000256" key="6">
    <source>
        <dbReference type="ARBA" id="ARBA00023136"/>
    </source>
</evidence>
<evidence type="ECO:0000256" key="8">
    <source>
        <dbReference type="PROSITE-ProRule" id="PRU00284"/>
    </source>
</evidence>
<keyword evidence="13" id="KW-1185">Reference proteome</keyword>
<evidence type="ECO:0000259" key="10">
    <source>
        <dbReference type="PROSITE" id="PS50111"/>
    </source>
</evidence>
<sequence>MRAPRTITGKLLLVTGAAITAIILIDSIWSGLSAARRVEDQVTELALENAGRAAQQVATELTSATAAGTTLAGSLSTLIASGGATRDDVIALLEGVPAQHEGVVSSWMTGLTDGALDALLPGEAATNEAGIFTPYWRTDSSGQFILSTFEIAPQSEWYALPLTTGASLLTEPYVASSTGDLLTSLSAPVRVDGRIVGLAGVDIDLGDLSAMIGSLVSFEGGRTLLVDSNGKWLAHPDRDRLTLPYEDMGSDILAAALEDGQPRVMRAMPDGSTRLIYPFTAPGMNRTWAAILDVPGSYFSGPVQREMIAVVVVGLSILLMTLLVIKIAATRIVRRPLGQVVTVLDRLASGGIGDPVPETGRDDEVGGIARSVEALRQGLVEKQAMEAGQQRQQQEQAHVTQTLARNLRALSSGQLDTEIHEDFPDSYEQLRKDFNETVQRLAELIRAISSATGSISASVGEIASASTDLSRRTESSAATLEETAAALSEMTGSVRGAADGAKRADEVAVRARSDAQDSARIVEEAVTAMDAIGDSSQQITKIIGVIGDIAFQTNLLALNAGVEAARAGEAGGGFAVVASEVRALAQRSSEAAREIEALISTSGTQVEQGVALVGRAGKALTTILGSISDISDHVSRIASASNEQATAIGEINTAVGQLDQAQQQNAAMFEETAAACTRLNGDMRDLSEVISRFRGAEAVSAGSEAA</sequence>
<evidence type="ECO:0000256" key="4">
    <source>
        <dbReference type="ARBA" id="ARBA00022692"/>
    </source>
</evidence>
<comment type="caution">
    <text evidence="12">The sequence shown here is derived from an EMBL/GenBank/DDBJ whole genome shotgun (WGS) entry which is preliminary data.</text>
</comment>
<evidence type="ECO:0000256" key="3">
    <source>
        <dbReference type="ARBA" id="ARBA00022500"/>
    </source>
</evidence>
<dbReference type="InterPro" id="IPR003660">
    <property type="entry name" value="HAMP_dom"/>
</dbReference>
<dbReference type="GO" id="GO:0006935">
    <property type="term" value="P:chemotaxis"/>
    <property type="evidence" value="ECO:0007669"/>
    <property type="project" value="UniProtKB-KW"/>
</dbReference>
<feature type="domain" description="HAMP" evidence="11">
    <location>
        <begin position="401"/>
        <end position="446"/>
    </location>
</feature>
<evidence type="ECO:0000256" key="7">
    <source>
        <dbReference type="ARBA" id="ARBA00029447"/>
    </source>
</evidence>
<evidence type="ECO:0000256" key="1">
    <source>
        <dbReference type="ARBA" id="ARBA00004651"/>
    </source>
</evidence>
<evidence type="ECO:0000256" key="9">
    <source>
        <dbReference type="SAM" id="Phobius"/>
    </source>
</evidence>
<keyword evidence="8" id="KW-0807">Transducer</keyword>
<evidence type="ECO:0000259" key="11">
    <source>
        <dbReference type="PROSITE" id="PS50885"/>
    </source>
</evidence>
<dbReference type="Pfam" id="PF02743">
    <property type="entry name" value="dCache_1"/>
    <property type="match status" value="1"/>
</dbReference>
<dbReference type="AlphaFoldDB" id="A0A318SM76"/>
<dbReference type="PANTHER" id="PTHR43531:SF11">
    <property type="entry name" value="METHYL-ACCEPTING CHEMOTAXIS PROTEIN 3"/>
    <property type="match status" value="1"/>
</dbReference>
<feature type="domain" description="Methyl-accepting transducer" evidence="10">
    <location>
        <begin position="451"/>
        <end position="680"/>
    </location>
</feature>
<dbReference type="Pfam" id="PF00672">
    <property type="entry name" value="HAMP"/>
    <property type="match status" value="2"/>
</dbReference>
<dbReference type="SMART" id="SM00283">
    <property type="entry name" value="MA"/>
    <property type="match status" value="1"/>
</dbReference>
<evidence type="ECO:0000313" key="13">
    <source>
        <dbReference type="Proteomes" id="UP000248311"/>
    </source>
</evidence>
<dbReference type="Gene3D" id="1.10.287.950">
    <property type="entry name" value="Methyl-accepting chemotaxis protein"/>
    <property type="match status" value="1"/>
</dbReference>
<proteinExistence type="inferred from homology"/>
<dbReference type="SMART" id="SM00304">
    <property type="entry name" value="HAMP"/>
    <property type="match status" value="2"/>
</dbReference>
<protein>
    <submittedName>
        <fullName evidence="12">Methyl-accepting chemotaxis sensory transducer with Cache sensor</fullName>
    </submittedName>
</protein>
<dbReference type="GO" id="GO:0005886">
    <property type="term" value="C:plasma membrane"/>
    <property type="evidence" value="ECO:0007669"/>
    <property type="project" value="UniProtKB-SubCell"/>
</dbReference>
<dbReference type="PANTHER" id="PTHR43531">
    <property type="entry name" value="PROTEIN ICFG"/>
    <property type="match status" value="1"/>
</dbReference>
<dbReference type="FunFam" id="1.10.287.950:FF:000001">
    <property type="entry name" value="Methyl-accepting chemotaxis sensory transducer"/>
    <property type="match status" value="1"/>
</dbReference>
<dbReference type="InterPro" id="IPR051310">
    <property type="entry name" value="MCP_chemotaxis"/>
</dbReference>